<protein>
    <submittedName>
        <fullName evidence="1">Uncharacterized protein</fullName>
    </submittedName>
</protein>
<reference evidence="1 2" key="1">
    <citation type="journal article" date="2019" name="Nat. Ecol. Evol.">
        <title>Megaphylogeny resolves global patterns of mushroom evolution.</title>
        <authorList>
            <person name="Varga T."/>
            <person name="Krizsan K."/>
            <person name="Foldi C."/>
            <person name="Dima B."/>
            <person name="Sanchez-Garcia M."/>
            <person name="Sanchez-Ramirez S."/>
            <person name="Szollosi G.J."/>
            <person name="Szarkandi J.G."/>
            <person name="Papp V."/>
            <person name="Albert L."/>
            <person name="Andreopoulos W."/>
            <person name="Angelini C."/>
            <person name="Antonin V."/>
            <person name="Barry K.W."/>
            <person name="Bougher N.L."/>
            <person name="Buchanan P."/>
            <person name="Buyck B."/>
            <person name="Bense V."/>
            <person name="Catcheside P."/>
            <person name="Chovatia M."/>
            <person name="Cooper J."/>
            <person name="Damon W."/>
            <person name="Desjardin D."/>
            <person name="Finy P."/>
            <person name="Geml J."/>
            <person name="Haridas S."/>
            <person name="Hughes K."/>
            <person name="Justo A."/>
            <person name="Karasinski D."/>
            <person name="Kautmanova I."/>
            <person name="Kiss B."/>
            <person name="Kocsube S."/>
            <person name="Kotiranta H."/>
            <person name="LaButti K.M."/>
            <person name="Lechner B.E."/>
            <person name="Liimatainen K."/>
            <person name="Lipzen A."/>
            <person name="Lukacs Z."/>
            <person name="Mihaltcheva S."/>
            <person name="Morgado L.N."/>
            <person name="Niskanen T."/>
            <person name="Noordeloos M.E."/>
            <person name="Ohm R.A."/>
            <person name="Ortiz-Santana B."/>
            <person name="Ovrebo C."/>
            <person name="Racz N."/>
            <person name="Riley R."/>
            <person name="Savchenko A."/>
            <person name="Shiryaev A."/>
            <person name="Soop K."/>
            <person name="Spirin V."/>
            <person name="Szebenyi C."/>
            <person name="Tomsovsky M."/>
            <person name="Tulloss R.E."/>
            <person name="Uehling J."/>
            <person name="Grigoriev I.V."/>
            <person name="Vagvolgyi C."/>
            <person name="Papp T."/>
            <person name="Martin F.M."/>
            <person name="Miettinen O."/>
            <person name="Hibbett D.S."/>
            <person name="Nagy L.G."/>
        </authorList>
    </citation>
    <scope>NUCLEOTIDE SEQUENCE [LARGE SCALE GENOMIC DNA]</scope>
    <source>
        <strain evidence="1 2">CBS 962.96</strain>
    </source>
</reference>
<dbReference type="OrthoDB" id="2499463at2759"/>
<evidence type="ECO:0000313" key="1">
    <source>
        <dbReference type="EMBL" id="THV05622.1"/>
    </source>
</evidence>
<dbReference type="InterPro" id="IPR027417">
    <property type="entry name" value="P-loop_NTPase"/>
</dbReference>
<dbReference type="EMBL" id="ML179048">
    <property type="protein sequence ID" value="THV05622.1"/>
    <property type="molecule type" value="Genomic_DNA"/>
</dbReference>
<feature type="non-terminal residue" evidence="1">
    <location>
        <position position="1"/>
    </location>
</feature>
<sequence length="67" mass="7619">IHEWGEDDFQPQYCQLSTIRSLCGYDVPFIACTATCQSSAFDMIWRALRFGSQPFWGVDVGADRPNL</sequence>
<proteinExistence type="predicted"/>
<organism evidence="1 2">
    <name type="scientific">Dendrothele bispora (strain CBS 962.96)</name>
    <dbReference type="NCBI Taxonomy" id="1314807"/>
    <lineage>
        <taxon>Eukaryota</taxon>
        <taxon>Fungi</taxon>
        <taxon>Dikarya</taxon>
        <taxon>Basidiomycota</taxon>
        <taxon>Agaricomycotina</taxon>
        <taxon>Agaricomycetes</taxon>
        <taxon>Agaricomycetidae</taxon>
        <taxon>Agaricales</taxon>
        <taxon>Agaricales incertae sedis</taxon>
        <taxon>Dendrothele</taxon>
    </lineage>
</organism>
<dbReference type="AlphaFoldDB" id="A0A4S8MRQ3"/>
<accession>A0A4S8MRQ3</accession>
<dbReference type="Proteomes" id="UP000297245">
    <property type="component" value="Unassembled WGS sequence"/>
</dbReference>
<evidence type="ECO:0000313" key="2">
    <source>
        <dbReference type="Proteomes" id="UP000297245"/>
    </source>
</evidence>
<name>A0A4S8MRQ3_DENBC</name>
<feature type="non-terminal residue" evidence="1">
    <location>
        <position position="67"/>
    </location>
</feature>
<dbReference type="Gene3D" id="3.40.50.300">
    <property type="entry name" value="P-loop containing nucleotide triphosphate hydrolases"/>
    <property type="match status" value="1"/>
</dbReference>
<keyword evidence="2" id="KW-1185">Reference proteome</keyword>
<gene>
    <name evidence="1" type="ORF">K435DRAFT_618856</name>
</gene>